<dbReference type="HOGENOM" id="CLU_2780334_0_0_1"/>
<organism evidence="1 2">
    <name type="scientific">Oryza rufipogon</name>
    <name type="common">Brownbeard rice</name>
    <name type="synonym">Asian wild rice</name>
    <dbReference type="NCBI Taxonomy" id="4529"/>
    <lineage>
        <taxon>Eukaryota</taxon>
        <taxon>Viridiplantae</taxon>
        <taxon>Streptophyta</taxon>
        <taxon>Embryophyta</taxon>
        <taxon>Tracheophyta</taxon>
        <taxon>Spermatophyta</taxon>
        <taxon>Magnoliopsida</taxon>
        <taxon>Liliopsida</taxon>
        <taxon>Poales</taxon>
        <taxon>Poaceae</taxon>
        <taxon>BOP clade</taxon>
        <taxon>Oryzoideae</taxon>
        <taxon>Oryzeae</taxon>
        <taxon>Oryzinae</taxon>
        <taxon>Oryza</taxon>
    </lineage>
</organism>
<keyword evidence="2" id="KW-1185">Reference proteome</keyword>
<reference evidence="2" key="1">
    <citation type="submission" date="2013-06" db="EMBL/GenBank/DDBJ databases">
        <authorList>
            <person name="Zhao Q."/>
        </authorList>
    </citation>
    <scope>NUCLEOTIDE SEQUENCE</scope>
    <source>
        <strain evidence="2">cv. W1943</strain>
    </source>
</reference>
<accession>A0A0E0QF00</accession>
<protein>
    <submittedName>
        <fullName evidence="1">Uncharacterized protein</fullName>
    </submittedName>
</protein>
<evidence type="ECO:0000313" key="1">
    <source>
        <dbReference type="EnsemblPlants" id="ORUFI08G05070.1"/>
    </source>
</evidence>
<name>A0A0E0QF00_ORYRU</name>
<proteinExistence type="predicted"/>
<dbReference type="Proteomes" id="UP000008022">
    <property type="component" value="Unassembled WGS sequence"/>
</dbReference>
<evidence type="ECO:0000313" key="2">
    <source>
        <dbReference type="Proteomes" id="UP000008022"/>
    </source>
</evidence>
<sequence>MKTLPIRPDEIQRTEPAQIEMQAAQEVEVPPPSPTGTQDHTSIFRWQRQSIQEPNRLKTLSLAVAEFFT</sequence>
<dbReference type="EnsemblPlants" id="ORUFI08G05070.1">
    <property type="protein sequence ID" value="ORUFI08G05070.1"/>
    <property type="gene ID" value="ORUFI08G05070"/>
</dbReference>
<dbReference type="Gramene" id="ORUFI08G05070.1">
    <property type="protein sequence ID" value="ORUFI08G05070.1"/>
    <property type="gene ID" value="ORUFI08G05070"/>
</dbReference>
<dbReference type="AlphaFoldDB" id="A0A0E0QF00"/>
<reference evidence="1" key="2">
    <citation type="submission" date="2015-06" db="UniProtKB">
        <authorList>
            <consortium name="EnsemblPlants"/>
        </authorList>
    </citation>
    <scope>IDENTIFICATION</scope>
</reference>